<dbReference type="PANTHER" id="PTHR23509:SF10">
    <property type="entry name" value="LD21067P"/>
    <property type="match status" value="1"/>
</dbReference>
<evidence type="ECO:0000256" key="9">
    <source>
        <dbReference type="PROSITE-ProRule" id="PRU00723"/>
    </source>
</evidence>
<gene>
    <name evidence="13" type="ORF">PCOR1329_LOCUS30250</name>
</gene>
<feature type="zinc finger region" description="C3H1-type" evidence="9">
    <location>
        <begin position="984"/>
        <end position="1011"/>
    </location>
</feature>
<feature type="compositionally biased region" description="Low complexity" evidence="10">
    <location>
        <begin position="1122"/>
        <end position="1139"/>
    </location>
</feature>
<protein>
    <submittedName>
        <fullName evidence="13">Uncharacterized protein</fullName>
    </submittedName>
</protein>
<name>A0ABN9SK43_9DINO</name>
<feature type="compositionally biased region" description="Polar residues" evidence="10">
    <location>
        <begin position="1203"/>
        <end position="1219"/>
    </location>
</feature>
<organism evidence="13 14">
    <name type="scientific">Prorocentrum cordatum</name>
    <dbReference type="NCBI Taxonomy" id="2364126"/>
    <lineage>
        <taxon>Eukaryota</taxon>
        <taxon>Sar</taxon>
        <taxon>Alveolata</taxon>
        <taxon>Dinophyceae</taxon>
        <taxon>Prorocentrales</taxon>
        <taxon>Prorocentraceae</taxon>
        <taxon>Prorocentrum</taxon>
    </lineage>
</organism>
<proteinExistence type="predicted"/>
<dbReference type="InterPro" id="IPR036855">
    <property type="entry name" value="Znf_CCCH_sf"/>
</dbReference>
<dbReference type="Gene3D" id="3.30.1370.210">
    <property type="match status" value="1"/>
</dbReference>
<keyword evidence="5 9" id="KW-0863">Zinc-finger</keyword>
<evidence type="ECO:0000256" key="2">
    <source>
        <dbReference type="ARBA" id="ARBA00022448"/>
    </source>
</evidence>
<dbReference type="Pfam" id="PF03600">
    <property type="entry name" value="CitMHS"/>
    <property type="match status" value="1"/>
</dbReference>
<keyword evidence="14" id="KW-1185">Reference proteome</keyword>
<dbReference type="PANTHER" id="PTHR23509">
    <property type="entry name" value="PA-PL1 PHOSPHOLIPASE FAMILY"/>
    <property type="match status" value="1"/>
</dbReference>
<feature type="domain" description="SPX" evidence="12">
    <location>
        <begin position="578"/>
        <end position="708"/>
    </location>
</feature>
<evidence type="ECO:0000313" key="14">
    <source>
        <dbReference type="Proteomes" id="UP001189429"/>
    </source>
</evidence>
<evidence type="ECO:0000256" key="10">
    <source>
        <dbReference type="SAM" id="MobiDB-lite"/>
    </source>
</evidence>
<dbReference type="SUPFAM" id="SSF90229">
    <property type="entry name" value="CCCH zinc finger"/>
    <property type="match status" value="1"/>
</dbReference>
<feature type="compositionally biased region" description="Low complexity" evidence="10">
    <location>
        <begin position="1187"/>
        <end position="1201"/>
    </location>
</feature>
<feature type="region of interest" description="Disordered" evidence="10">
    <location>
        <begin position="1044"/>
        <end position="1239"/>
    </location>
</feature>
<reference evidence="13" key="1">
    <citation type="submission" date="2023-10" db="EMBL/GenBank/DDBJ databases">
        <authorList>
            <person name="Chen Y."/>
            <person name="Shah S."/>
            <person name="Dougan E. K."/>
            <person name="Thang M."/>
            <person name="Chan C."/>
        </authorList>
    </citation>
    <scope>NUCLEOTIDE SEQUENCE [LARGE SCALE GENOMIC DNA]</scope>
</reference>
<evidence type="ECO:0000259" key="11">
    <source>
        <dbReference type="PROSITE" id="PS50103"/>
    </source>
</evidence>
<sequence>MQVWRGWACSPGVETADKEDPESELPAHVGCLLFVVHGIGQYHRSERGTRHGESVTKFHEDVGRVRDIAVRHLRKRMQEGAAIQGRFEFLPLEWFEPIHVDVGIGRALENVTLPSVPVLRDFANFAIADMMVYQDDAWRERIHLELRRKMDRLFALFRARTPSYSGEVAIVGHSLGSVVMFDLLQKALPGLGRGLLLDEGVAEAPAAPAPASEAEGEPKQEQRAHVAGRADVAAHVKGLTAPEEMFVKGMLEFKDGQKAQAKALEGHTTLVAQLSAQFSELGLLMVLLRLKPLRDQATNVQFSVLGRIRELLEPHIGLERGAPDCRRWPGSQARERVRAAQSPSPIAQRAALARACPAAVHFERERASRSRAGPAASARAAAEAHGRISEAQRAARLEAMRATALAGGAPAYFGTWRSALRNYYAFAGKIFRAGCRRSGAFFDHMELEGDAMLEALQAGARGSARRAGRGRIIDWKAEGAAAIGTTAQSLEVEFAAFRTDMSEESLWTRMVKRRTYTQAQIDFLAVSAAISGSARVYKGVPYIILCDFWNHFCERYCGASVKRVLALPACAGAPAAMPEFGLKLQGECSRDWKPYYLQYNRLKGWIEEMEANNSQEAYTMFFQELETNLKRVDAFYCAQEGIVREAIVEYTKLCGGGEAKASEAEQRRILELSGKLQCFAEMNAEGFRKITKKFDKRVGSSHELPEFKDGLQKRMLKVLGSYHFRDAGQRLATIGEGLRHAADGLDDPESVSELGGRLDFRKMPSELGVPLLPLKQGNEVGEHAKRVHEALSYWWENVGLAPIVFSIVVPCMAQCDVNPKLTSQSYLVIWVTANVLMLLVRQSPPDTVLMSATLLLTISGVLTTKEAWAAFSNSVVLSVAGLGVIASAVGETGIINLVFSALLGRPKSVYVAMLRLMLPAVVLNLGISNTCVMSCLLPVIDSWASETGTVRALPAEKITVVDGVEGRGCAYAHDPQEIRHKPDLTNTSMCRTFAREGRCTDTACRYAHSEVQLRATNGFFKMKMCGFWYNCKNGQNCRFAHSPEELREAQQQPQEALQRRRQPQGAAPGAPPCDQRLGGIVEDQTQALPGAPGAEEEGGCGGPSSSTARPPRRSRTMWSDVQDSSGSADQDGSQASSGSCPRAQSSNAVYHGQDGSDSSQGSVEGGSQEGPRSDHTSNHSGTTLFTGESGMSGAAGESKGSPSGLSNSGDSADVTTGASSREPVIKNRYKKRDADKKHDAEQAGFSLLSDGTSTLHIANVPTYFTQGSLLAMLEELTWPPSSSATPPAHPGPDSSDAGQLRFLPLPLAAGVNEERRPCDDQLHGSDPRPDVPDGVVQQG</sequence>
<dbReference type="PROSITE" id="PS51382">
    <property type="entry name" value="SPX"/>
    <property type="match status" value="1"/>
</dbReference>
<keyword evidence="3" id="KW-0812">Transmembrane</keyword>
<dbReference type="InterPro" id="IPR058055">
    <property type="entry name" value="PA-PLA1"/>
</dbReference>
<dbReference type="SMART" id="SM00356">
    <property type="entry name" value="ZnF_C3H1"/>
    <property type="match status" value="2"/>
</dbReference>
<feature type="zinc finger region" description="C3H1-type" evidence="9">
    <location>
        <begin position="1019"/>
        <end position="1044"/>
    </location>
</feature>
<dbReference type="InterPro" id="IPR004680">
    <property type="entry name" value="Cit_transptr-like_dom"/>
</dbReference>
<dbReference type="PROSITE" id="PS50103">
    <property type="entry name" value="ZF_C3H1"/>
    <property type="match status" value="2"/>
</dbReference>
<dbReference type="InterPro" id="IPR004331">
    <property type="entry name" value="SPX_dom"/>
</dbReference>
<feature type="non-terminal residue" evidence="13">
    <location>
        <position position="1339"/>
    </location>
</feature>
<evidence type="ECO:0000256" key="8">
    <source>
        <dbReference type="ARBA" id="ARBA00023136"/>
    </source>
</evidence>
<feature type="compositionally biased region" description="Basic and acidic residues" evidence="10">
    <location>
        <begin position="1312"/>
        <end position="1331"/>
    </location>
</feature>
<evidence type="ECO:0000256" key="4">
    <source>
        <dbReference type="ARBA" id="ARBA00022723"/>
    </source>
</evidence>
<accession>A0ABN9SK43</accession>
<evidence type="ECO:0000256" key="1">
    <source>
        <dbReference type="ARBA" id="ARBA00004141"/>
    </source>
</evidence>
<evidence type="ECO:0000256" key="7">
    <source>
        <dbReference type="ARBA" id="ARBA00022989"/>
    </source>
</evidence>
<evidence type="ECO:0000259" key="12">
    <source>
        <dbReference type="PROSITE" id="PS51382"/>
    </source>
</evidence>
<dbReference type="Gene3D" id="4.10.1000.10">
    <property type="entry name" value="Zinc finger, CCCH-type"/>
    <property type="match status" value="1"/>
</dbReference>
<keyword evidence="8" id="KW-0472">Membrane</keyword>
<evidence type="ECO:0000313" key="13">
    <source>
        <dbReference type="EMBL" id="CAK0832152.1"/>
    </source>
</evidence>
<feature type="domain" description="C3H1-type" evidence="11">
    <location>
        <begin position="984"/>
        <end position="1011"/>
    </location>
</feature>
<dbReference type="EMBL" id="CAUYUJ010011570">
    <property type="protein sequence ID" value="CAK0832152.1"/>
    <property type="molecule type" value="Genomic_DNA"/>
</dbReference>
<comment type="subcellular location">
    <subcellularLocation>
        <location evidence="1">Membrane</location>
        <topology evidence="1">Multi-pass membrane protein</topology>
    </subcellularLocation>
</comment>
<keyword evidence="4 9" id="KW-0479">Metal-binding</keyword>
<feature type="region of interest" description="Disordered" evidence="10">
    <location>
        <begin position="1278"/>
        <end position="1339"/>
    </location>
</feature>
<evidence type="ECO:0000256" key="5">
    <source>
        <dbReference type="ARBA" id="ARBA00022771"/>
    </source>
</evidence>
<keyword evidence="6 9" id="KW-0862">Zinc</keyword>
<dbReference type="CDD" id="cd14447">
    <property type="entry name" value="SPX"/>
    <property type="match status" value="1"/>
</dbReference>
<feature type="domain" description="C3H1-type" evidence="11">
    <location>
        <begin position="1019"/>
        <end position="1044"/>
    </location>
</feature>
<dbReference type="InterPro" id="IPR000571">
    <property type="entry name" value="Znf_CCCH"/>
</dbReference>
<keyword evidence="2" id="KW-0813">Transport</keyword>
<dbReference type="Proteomes" id="UP001189429">
    <property type="component" value="Unassembled WGS sequence"/>
</dbReference>
<evidence type="ECO:0000256" key="3">
    <source>
        <dbReference type="ARBA" id="ARBA00022692"/>
    </source>
</evidence>
<feature type="compositionally biased region" description="Low complexity" evidence="10">
    <location>
        <begin position="1152"/>
        <end position="1162"/>
    </location>
</feature>
<evidence type="ECO:0000256" key="6">
    <source>
        <dbReference type="ARBA" id="ARBA00022833"/>
    </source>
</evidence>
<keyword evidence="7" id="KW-1133">Transmembrane helix</keyword>
<comment type="caution">
    <text evidence="13">The sequence shown here is derived from an EMBL/GenBank/DDBJ whole genome shotgun (WGS) entry which is preliminary data.</text>
</comment>